<reference evidence="3 4" key="1">
    <citation type="submission" date="2023-04" db="EMBL/GenBank/DDBJ databases">
        <title>A long-awaited taxogenomic arrangement of the family Halomonadaceae.</title>
        <authorList>
            <person name="De La Haba R."/>
            <person name="Chuvochina M."/>
            <person name="Wittouck S."/>
            <person name="Arahal D.R."/>
            <person name="Sanchez-Porro C."/>
            <person name="Hugenholtz P."/>
            <person name="Ventosa A."/>
        </authorList>
    </citation>
    <scope>NUCLEOTIDE SEQUENCE [LARGE SCALE GENOMIC DNA]</scope>
    <source>
        <strain evidence="3 4">DSM 22428</strain>
    </source>
</reference>
<gene>
    <name evidence="3" type="ORF">QC825_02715</name>
</gene>
<keyword evidence="1" id="KW-1133">Transmembrane helix</keyword>
<sequence length="147" mass="16607">MESGTTSPLSVSIDFQTSHLFFPHIINWTIGLLFVLVLVFRVVPFLKKVKRGESALPFIGESMDGFRFVGTLVLLVAYFYLMSVVGDYFPYTGYGFLFTSIGFLFLMSLLYMHTRTKRKIIVAGINALLAPALAWVVFAKLFYITLP</sequence>
<evidence type="ECO:0000313" key="3">
    <source>
        <dbReference type="EMBL" id="MDR5894988.1"/>
    </source>
</evidence>
<dbReference type="InterPro" id="IPR009936">
    <property type="entry name" value="DUF1468"/>
</dbReference>
<dbReference type="RefSeq" id="WP_251592499.1">
    <property type="nucleotide sequence ID" value="NZ_JAMLJI010000002.1"/>
</dbReference>
<dbReference type="Pfam" id="PF07331">
    <property type="entry name" value="TctB"/>
    <property type="match status" value="1"/>
</dbReference>
<protein>
    <submittedName>
        <fullName evidence="3">Tripartite tricarboxylate transporter TctB family protein</fullName>
    </submittedName>
</protein>
<comment type="caution">
    <text evidence="3">The sequence shown here is derived from an EMBL/GenBank/DDBJ whole genome shotgun (WGS) entry which is preliminary data.</text>
</comment>
<feature type="transmembrane region" description="Helical" evidence="1">
    <location>
        <begin position="25"/>
        <end position="46"/>
    </location>
</feature>
<feature type="transmembrane region" description="Helical" evidence="1">
    <location>
        <begin position="66"/>
        <end position="85"/>
    </location>
</feature>
<accession>A0ABU1GUB5</accession>
<feature type="domain" description="DUF1468" evidence="2">
    <location>
        <begin position="20"/>
        <end position="147"/>
    </location>
</feature>
<dbReference type="EMBL" id="JARWAO010000001">
    <property type="protein sequence ID" value="MDR5894988.1"/>
    <property type="molecule type" value="Genomic_DNA"/>
</dbReference>
<feature type="transmembrane region" description="Helical" evidence="1">
    <location>
        <begin position="120"/>
        <end position="144"/>
    </location>
</feature>
<keyword evidence="4" id="KW-1185">Reference proteome</keyword>
<dbReference type="Proteomes" id="UP001269375">
    <property type="component" value="Unassembled WGS sequence"/>
</dbReference>
<evidence type="ECO:0000313" key="4">
    <source>
        <dbReference type="Proteomes" id="UP001269375"/>
    </source>
</evidence>
<name>A0ABU1GUB5_9GAMM</name>
<keyword evidence="1" id="KW-0812">Transmembrane</keyword>
<keyword evidence="1" id="KW-0472">Membrane</keyword>
<organism evidence="3 4">
    <name type="scientific">Larsenimonas suaedae</name>
    <dbReference type="NCBI Taxonomy" id="1851019"/>
    <lineage>
        <taxon>Bacteria</taxon>
        <taxon>Pseudomonadati</taxon>
        <taxon>Pseudomonadota</taxon>
        <taxon>Gammaproteobacteria</taxon>
        <taxon>Oceanospirillales</taxon>
        <taxon>Halomonadaceae</taxon>
        <taxon>Larsenimonas</taxon>
    </lineage>
</organism>
<feature type="transmembrane region" description="Helical" evidence="1">
    <location>
        <begin position="91"/>
        <end position="113"/>
    </location>
</feature>
<proteinExistence type="predicted"/>
<evidence type="ECO:0000259" key="2">
    <source>
        <dbReference type="Pfam" id="PF07331"/>
    </source>
</evidence>
<evidence type="ECO:0000256" key="1">
    <source>
        <dbReference type="SAM" id="Phobius"/>
    </source>
</evidence>